<name>A0AAN6TQ22_9PEZI</name>
<evidence type="ECO:0000313" key="2">
    <source>
        <dbReference type="Proteomes" id="UP001302602"/>
    </source>
</evidence>
<sequence length="58" mass="6141">MSALDTSESSSFMASEDNGNLAVLLQREFLVLTVLYAVVVFADRLNGSCGGALRGMGR</sequence>
<dbReference type="RefSeq" id="XP_062642300.1">
    <property type="nucleotide sequence ID" value="XM_062796753.1"/>
</dbReference>
<gene>
    <name evidence="1" type="ORF">N657DRAFT_685146</name>
</gene>
<reference evidence="1" key="2">
    <citation type="submission" date="2023-05" db="EMBL/GenBank/DDBJ databases">
        <authorList>
            <consortium name="Lawrence Berkeley National Laboratory"/>
            <person name="Steindorff A."/>
            <person name="Hensen N."/>
            <person name="Bonometti L."/>
            <person name="Westerberg I."/>
            <person name="Brannstrom I.O."/>
            <person name="Guillou S."/>
            <person name="Cros-Aarteil S."/>
            <person name="Calhoun S."/>
            <person name="Haridas S."/>
            <person name="Kuo A."/>
            <person name="Mondo S."/>
            <person name="Pangilinan J."/>
            <person name="Riley R."/>
            <person name="Labutti K."/>
            <person name="Andreopoulos B."/>
            <person name="Lipzen A."/>
            <person name="Chen C."/>
            <person name="Yanf M."/>
            <person name="Daum C."/>
            <person name="Ng V."/>
            <person name="Clum A."/>
            <person name="Ohm R."/>
            <person name="Martin F."/>
            <person name="Silar P."/>
            <person name="Natvig D."/>
            <person name="Lalanne C."/>
            <person name="Gautier V."/>
            <person name="Ament-Velasquez S.L."/>
            <person name="Kruys A."/>
            <person name="Hutchinson M.I."/>
            <person name="Powell A.J."/>
            <person name="Barry K."/>
            <person name="Miller A.N."/>
            <person name="Grigoriev I.V."/>
            <person name="Debuchy R."/>
            <person name="Gladieux P."/>
            <person name="Thoren M.H."/>
            <person name="Johannesson H."/>
        </authorList>
    </citation>
    <scope>NUCLEOTIDE SEQUENCE</scope>
    <source>
        <strain evidence="1">CBS 731.68</strain>
    </source>
</reference>
<evidence type="ECO:0000313" key="1">
    <source>
        <dbReference type="EMBL" id="KAK4118527.1"/>
    </source>
</evidence>
<comment type="caution">
    <text evidence="1">The sequence shown here is derived from an EMBL/GenBank/DDBJ whole genome shotgun (WGS) entry which is preliminary data.</text>
</comment>
<accession>A0AAN6TQ22</accession>
<dbReference type="Proteomes" id="UP001302602">
    <property type="component" value="Unassembled WGS sequence"/>
</dbReference>
<dbReference type="EMBL" id="MU853265">
    <property type="protein sequence ID" value="KAK4118527.1"/>
    <property type="molecule type" value="Genomic_DNA"/>
</dbReference>
<reference evidence="1" key="1">
    <citation type="journal article" date="2023" name="Mol. Phylogenet. Evol.">
        <title>Genome-scale phylogeny and comparative genomics of the fungal order Sordariales.</title>
        <authorList>
            <person name="Hensen N."/>
            <person name="Bonometti L."/>
            <person name="Westerberg I."/>
            <person name="Brannstrom I.O."/>
            <person name="Guillou S."/>
            <person name="Cros-Aarteil S."/>
            <person name="Calhoun S."/>
            <person name="Haridas S."/>
            <person name="Kuo A."/>
            <person name="Mondo S."/>
            <person name="Pangilinan J."/>
            <person name="Riley R."/>
            <person name="LaButti K."/>
            <person name="Andreopoulos B."/>
            <person name="Lipzen A."/>
            <person name="Chen C."/>
            <person name="Yan M."/>
            <person name="Daum C."/>
            <person name="Ng V."/>
            <person name="Clum A."/>
            <person name="Steindorff A."/>
            <person name="Ohm R.A."/>
            <person name="Martin F."/>
            <person name="Silar P."/>
            <person name="Natvig D.O."/>
            <person name="Lalanne C."/>
            <person name="Gautier V."/>
            <person name="Ament-Velasquez S.L."/>
            <person name="Kruys A."/>
            <person name="Hutchinson M.I."/>
            <person name="Powell A.J."/>
            <person name="Barry K."/>
            <person name="Miller A.N."/>
            <person name="Grigoriev I.V."/>
            <person name="Debuchy R."/>
            <person name="Gladieux P."/>
            <person name="Hiltunen Thoren M."/>
            <person name="Johannesson H."/>
        </authorList>
    </citation>
    <scope>NUCLEOTIDE SEQUENCE</scope>
    <source>
        <strain evidence="1">CBS 731.68</strain>
    </source>
</reference>
<dbReference type="GeneID" id="87833521"/>
<organism evidence="1 2">
    <name type="scientific">Parathielavia appendiculata</name>
    <dbReference type="NCBI Taxonomy" id="2587402"/>
    <lineage>
        <taxon>Eukaryota</taxon>
        <taxon>Fungi</taxon>
        <taxon>Dikarya</taxon>
        <taxon>Ascomycota</taxon>
        <taxon>Pezizomycotina</taxon>
        <taxon>Sordariomycetes</taxon>
        <taxon>Sordariomycetidae</taxon>
        <taxon>Sordariales</taxon>
        <taxon>Chaetomiaceae</taxon>
        <taxon>Parathielavia</taxon>
    </lineage>
</organism>
<dbReference type="AlphaFoldDB" id="A0AAN6TQ22"/>
<protein>
    <submittedName>
        <fullName evidence="1">Uncharacterized protein</fullName>
    </submittedName>
</protein>
<proteinExistence type="predicted"/>
<keyword evidence="2" id="KW-1185">Reference proteome</keyword>